<proteinExistence type="predicted"/>
<dbReference type="EMBL" id="BTGU01000077">
    <property type="protein sequence ID" value="GMN58346.1"/>
    <property type="molecule type" value="Genomic_DNA"/>
</dbReference>
<evidence type="ECO:0000313" key="2">
    <source>
        <dbReference type="Proteomes" id="UP001187192"/>
    </source>
</evidence>
<dbReference type="AlphaFoldDB" id="A0AA88DMZ7"/>
<accession>A0AA88DMZ7</accession>
<keyword evidence="2" id="KW-1185">Reference proteome</keyword>
<name>A0AA88DMZ7_FICCA</name>
<reference evidence="1" key="1">
    <citation type="submission" date="2023-07" db="EMBL/GenBank/DDBJ databases">
        <title>draft genome sequence of fig (Ficus carica).</title>
        <authorList>
            <person name="Takahashi T."/>
            <person name="Nishimura K."/>
        </authorList>
    </citation>
    <scope>NUCLEOTIDE SEQUENCE</scope>
</reference>
<organism evidence="1 2">
    <name type="scientific">Ficus carica</name>
    <name type="common">Common fig</name>
    <dbReference type="NCBI Taxonomy" id="3494"/>
    <lineage>
        <taxon>Eukaryota</taxon>
        <taxon>Viridiplantae</taxon>
        <taxon>Streptophyta</taxon>
        <taxon>Embryophyta</taxon>
        <taxon>Tracheophyta</taxon>
        <taxon>Spermatophyta</taxon>
        <taxon>Magnoliopsida</taxon>
        <taxon>eudicotyledons</taxon>
        <taxon>Gunneridae</taxon>
        <taxon>Pentapetalae</taxon>
        <taxon>rosids</taxon>
        <taxon>fabids</taxon>
        <taxon>Rosales</taxon>
        <taxon>Moraceae</taxon>
        <taxon>Ficeae</taxon>
        <taxon>Ficus</taxon>
    </lineage>
</organism>
<evidence type="ECO:0000313" key="1">
    <source>
        <dbReference type="EMBL" id="GMN58346.1"/>
    </source>
</evidence>
<dbReference type="Proteomes" id="UP001187192">
    <property type="component" value="Unassembled WGS sequence"/>
</dbReference>
<comment type="caution">
    <text evidence="1">The sequence shown here is derived from an EMBL/GenBank/DDBJ whole genome shotgun (WGS) entry which is preliminary data.</text>
</comment>
<gene>
    <name evidence="1" type="ORF">TIFTF001_027454</name>
</gene>
<sequence length="72" mass="8253">MKVKKFGKRNLHGNKPIAIGFSCEEALSMAKESERLEEKQFLPPLNFAIMVNIEFQKQIVALLLKRSLDTYA</sequence>
<protein>
    <submittedName>
        <fullName evidence="1">Uncharacterized protein</fullName>
    </submittedName>
</protein>